<feature type="compositionally biased region" description="Low complexity" evidence="1">
    <location>
        <begin position="288"/>
        <end position="301"/>
    </location>
</feature>
<keyword evidence="4" id="KW-1185">Reference proteome</keyword>
<proteinExistence type="predicted"/>
<gene>
    <name evidence="3" type="ORF">C9374_004240</name>
</gene>
<protein>
    <submittedName>
        <fullName evidence="3">Uncharacterized protein</fullName>
    </submittedName>
</protein>
<dbReference type="GeneID" id="68096695"/>
<feature type="region of interest" description="Disordered" evidence="1">
    <location>
        <begin position="267"/>
        <end position="342"/>
    </location>
</feature>
<evidence type="ECO:0000313" key="4">
    <source>
        <dbReference type="Proteomes" id="UP000816034"/>
    </source>
</evidence>
<feature type="transmembrane region" description="Helical" evidence="2">
    <location>
        <begin position="387"/>
        <end position="408"/>
    </location>
</feature>
<keyword evidence="2" id="KW-0812">Transmembrane</keyword>
<feature type="transmembrane region" description="Helical" evidence="2">
    <location>
        <begin position="420"/>
        <end position="442"/>
    </location>
</feature>
<accession>A0AA88KJ52</accession>
<evidence type="ECO:0000256" key="1">
    <source>
        <dbReference type="SAM" id="MobiDB-lite"/>
    </source>
</evidence>
<dbReference type="RefSeq" id="XP_044549248.1">
    <property type="nucleotide sequence ID" value="XM_044693858.1"/>
</dbReference>
<dbReference type="AlphaFoldDB" id="A0AA88KJ52"/>
<feature type="transmembrane region" description="Helical" evidence="2">
    <location>
        <begin position="514"/>
        <end position="531"/>
    </location>
</feature>
<feature type="compositionally biased region" description="Polar residues" evidence="1">
    <location>
        <begin position="270"/>
        <end position="287"/>
    </location>
</feature>
<feature type="compositionally biased region" description="Polar residues" evidence="1">
    <location>
        <begin position="323"/>
        <end position="333"/>
    </location>
</feature>
<feature type="compositionally biased region" description="Polar residues" evidence="1">
    <location>
        <begin position="302"/>
        <end position="316"/>
    </location>
</feature>
<name>A0AA88KJ52_NAELO</name>
<keyword evidence="2" id="KW-0472">Membrane</keyword>
<comment type="caution">
    <text evidence="3">The sequence shown here is derived from an EMBL/GenBank/DDBJ whole genome shotgun (WGS) entry which is preliminary data.</text>
</comment>
<feature type="transmembrane region" description="Helical" evidence="2">
    <location>
        <begin position="346"/>
        <end position="367"/>
    </location>
</feature>
<dbReference type="EMBL" id="PYSW02000020">
    <property type="protein sequence ID" value="KAG2383569.1"/>
    <property type="molecule type" value="Genomic_DNA"/>
</dbReference>
<feature type="transmembrane region" description="Helical" evidence="2">
    <location>
        <begin position="222"/>
        <end position="242"/>
    </location>
</feature>
<organism evidence="3 4">
    <name type="scientific">Naegleria lovaniensis</name>
    <name type="common">Amoeba</name>
    <dbReference type="NCBI Taxonomy" id="51637"/>
    <lineage>
        <taxon>Eukaryota</taxon>
        <taxon>Discoba</taxon>
        <taxon>Heterolobosea</taxon>
        <taxon>Tetramitia</taxon>
        <taxon>Eutetramitia</taxon>
        <taxon>Vahlkampfiidae</taxon>
        <taxon>Naegleria</taxon>
    </lineage>
</organism>
<dbReference type="Proteomes" id="UP000816034">
    <property type="component" value="Unassembled WGS sequence"/>
</dbReference>
<feature type="transmembrane region" description="Helical" evidence="2">
    <location>
        <begin position="454"/>
        <end position="475"/>
    </location>
</feature>
<evidence type="ECO:0000256" key="2">
    <source>
        <dbReference type="SAM" id="Phobius"/>
    </source>
</evidence>
<feature type="transmembrane region" description="Helical" evidence="2">
    <location>
        <begin position="487"/>
        <end position="508"/>
    </location>
</feature>
<evidence type="ECO:0000313" key="3">
    <source>
        <dbReference type="EMBL" id="KAG2383569.1"/>
    </source>
</evidence>
<keyword evidence="2" id="KW-1133">Transmembrane helix</keyword>
<reference evidence="3 4" key="1">
    <citation type="journal article" date="2018" name="BMC Genomics">
        <title>The genome of Naegleria lovaniensis, the basis for a comparative approach to unravel pathogenicity factors of the human pathogenic amoeba N. fowleri.</title>
        <authorList>
            <person name="Liechti N."/>
            <person name="Schurch N."/>
            <person name="Bruggmann R."/>
            <person name="Wittwer M."/>
        </authorList>
    </citation>
    <scope>NUCLEOTIDE SEQUENCE [LARGE SCALE GENOMIC DNA]</scope>
    <source>
        <strain evidence="3 4">ATCC 30569</strain>
    </source>
</reference>
<sequence length="558" mass="63867">MIQYWEQYHCDGIPNTQFNTSSNEGVKYYDYVWNIVDVPSQEASYCDYVNANTNLYNQTMSLYSYFLNQTAMKEFFIPYLETLLPDSVYYNPKLYTRFFYVSEFQKKVDNTVALHHLVNAFNFYLFCQKGNPFFEHFHTTVLPRIASLGTFSQIQTLDLLFGKTLLQKYGKIDVTFYNRTQLAFCTDDNDHAFVLSYAPCDGVYVKFWVPLSKHLSLKIIEFIFYTLQFILFGILIGIPILYKTWTKLKDHIHHTQNVIIVERGKKQRSLKNPNNNLAPHTTSLSVMNEQSTTETTPTSPNSLSQLTIIDESNPNHQVGVDPSTKTSTATTAQPPKRESSPSPYKLSFWVILEFCVIYDFFLRFVSFESSDYGTAVHQNVAPLLSSLAFLCSGLIPLAGTFMEVLLTISQQNATVSIHALIIVSILLAIMVLVIIVILITAFSALNVTQTVRIVSLPIALVALVISWAIILSYSFKIFFMIRKQRKINFLNLSYLFSTSINLDTLFTRLFKHRVAGYILGIMLWGGCYVLFSKNNFKECYGFILKPCLKFKTPSSRGL</sequence>